<dbReference type="Proteomes" id="UP001140217">
    <property type="component" value="Unassembled WGS sequence"/>
</dbReference>
<dbReference type="PANTHER" id="PTHR36460:SF1">
    <property type="entry name" value="UPF0132 DOMAIN PROTEIN (AFU_ORTHOLOGUE AFUA_3G10255)"/>
    <property type="match status" value="1"/>
</dbReference>
<comment type="caution">
    <text evidence="6">The sequence shown here is derived from an EMBL/GenBank/DDBJ whole genome shotgun (WGS) entry which is preliminary data.</text>
</comment>
<dbReference type="OrthoDB" id="5546837at2759"/>
<keyword evidence="7" id="KW-1185">Reference proteome</keyword>
<gene>
    <name evidence="6" type="ORF">H4R18_004997</name>
</gene>
<sequence length="151" mass="16283">MSSGHRYEAVGDGNIGVEAEVVAAPYDAGSGNDDGVGYETSIPVHPKILAPLCYLIPLASGLLIVLFERRNTYVRLHAWQAIILSLFASVASMLLFWLPLVPSAIHLASLVVLCLCIFRAWKDADTLTFFKLGFIGDAAERQVLGTAVLPL</sequence>
<feature type="transmembrane region" description="Helical" evidence="5">
    <location>
        <begin position="79"/>
        <end position="98"/>
    </location>
</feature>
<keyword evidence="4 5" id="KW-0472">Membrane</keyword>
<feature type="transmembrane region" description="Helical" evidence="5">
    <location>
        <begin position="48"/>
        <end position="67"/>
    </location>
</feature>
<accession>A0A9W8H6B2</accession>
<evidence type="ECO:0000256" key="1">
    <source>
        <dbReference type="ARBA" id="ARBA00004141"/>
    </source>
</evidence>
<evidence type="ECO:0000313" key="7">
    <source>
        <dbReference type="Proteomes" id="UP001140217"/>
    </source>
</evidence>
<evidence type="ECO:0000256" key="5">
    <source>
        <dbReference type="SAM" id="Phobius"/>
    </source>
</evidence>
<proteinExistence type="predicted"/>
<evidence type="ECO:0000256" key="4">
    <source>
        <dbReference type="ARBA" id="ARBA00023136"/>
    </source>
</evidence>
<comment type="subcellular location">
    <subcellularLocation>
        <location evidence="1">Membrane</location>
        <topology evidence="1">Multi-pass membrane protein</topology>
    </subcellularLocation>
</comment>
<keyword evidence="3 5" id="KW-1133">Transmembrane helix</keyword>
<reference evidence="6" key="1">
    <citation type="submission" date="2022-07" db="EMBL/GenBank/DDBJ databases">
        <title>Phylogenomic reconstructions and comparative analyses of Kickxellomycotina fungi.</title>
        <authorList>
            <person name="Reynolds N.K."/>
            <person name="Stajich J.E."/>
            <person name="Barry K."/>
            <person name="Grigoriev I.V."/>
            <person name="Crous P."/>
            <person name="Smith M.E."/>
        </authorList>
    </citation>
    <scope>NUCLEOTIDE SEQUENCE</scope>
    <source>
        <strain evidence="6">NBRC 105414</strain>
    </source>
</reference>
<dbReference type="AlphaFoldDB" id="A0A9W8H6B2"/>
<evidence type="ECO:0000256" key="2">
    <source>
        <dbReference type="ARBA" id="ARBA00022692"/>
    </source>
</evidence>
<name>A0A9W8H6B2_9FUNG</name>
<protein>
    <submittedName>
        <fullName evidence="6">Uncharacterized protein</fullName>
    </submittedName>
</protein>
<feature type="transmembrane region" description="Helical" evidence="5">
    <location>
        <begin position="104"/>
        <end position="121"/>
    </location>
</feature>
<evidence type="ECO:0000256" key="3">
    <source>
        <dbReference type="ARBA" id="ARBA00022989"/>
    </source>
</evidence>
<evidence type="ECO:0000313" key="6">
    <source>
        <dbReference type="EMBL" id="KAJ2777731.1"/>
    </source>
</evidence>
<dbReference type="EMBL" id="JANBUL010000272">
    <property type="protein sequence ID" value="KAJ2777731.1"/>
    <property type="molecule type" value="Genomic_DNA"/>
</dbReference>
<organism evidence="6 7">
    <name type="scientific">Coemansia javaensis</name>
    <dbReference type="NCBI Taxonomy" id="2761396"/>
    <lineage>
        <taxon>Eukaryota</taxon>
        <taxon>Fungi</taxon>
        <taxon>Fungi incertae sedis</taxon>
        <taxon>Zoopagomycota</taxon>
        <taxon>Kickxellomycotina</taxon>
        <taxon>Kickxellomycetes</taxon>
        <taxon>Kickxellales</taxon>
        <taxon>Kickxellaceae</taxon>
        <taxon>Coemansia</taxon>
    </lineage>
</organism>
<keyword evidence="2 5" id="KW-0812">Transmembrane</keyword>
<dbReference type="GO" id="GO:0016020">
    <property type="term" value="C:membrane"/>
    <property type="evidence" value="ECO:0007669"/>
    <property type="project" value="UniProtKB-SubCell"/>
</dbReference>
<dbReference type="PANTHER" id="PTHR36460">
    <property type="entry name" value="UPF0132 DOMAIN PROTEIN (AFU_ORTHOLOGUE AFUA_3G10255)"/>
    <property type="match status" value="1"/>
</dbReference>